<reference evidence="2 3" key="1">
    <citation type="submission" date="2023-08" db="EMBL/GenBank/DDBJ databases">
        <authorList>
            <person name="Folkvardsen B D."/>
            <person name="Norman A."/>
        </authorList>
    </citation>
    <scope>NUCLEOTIDE SEQUENCE [LARGE SCALE GENOMIC DNA]</scope>
    <source>
        <strain evidence="2 3">Mu0053</strain>
    </source>
</reference>
<evidence type="ECO:0000313" key="3">
    <source>
        <dbReference type="Proteomes" id="UP001190465"/>
    </source>
</evidence>
<keyword evidence="1" id="KW-0732">Signal</keyword>
<name>A0ABM9LDI3_9MYCO</name>
<protein>
    <recommendedName>
        <fullName evidence="4">Secreted protein</fullName>
    </recommendedName>
</protein>
<evidence type="ECO:0000256" key="1">
    <source>
        <dbReference type="SAM" id="SignalP"/>
    </source>
</evidence>
<dbReference type="Proteomes" id="UP001190465">
    <property type="component" value="Chromosome"/>
</dbReference>
<organism evidence="2 3">
    <name type="scientific">[Mycobacterium] burgundiense</name>
    <dbReference type="NCBI Taxonomy" id="3064286"/>
    <lineage>
        <taxon>Bacteria</taxon>
        <taxon>Bacillati</taxon>
        <taxon>Actinomycetota</taxon>
        <taxon>Actinomycetes</taxon>
        <taxon>Mycobacteriales</taxon>
        <taxon>Mycobacteriaceae</taxon>
        <taxon>Mycolicibacterium</taxon>
    </lineage>
</organism>
<gene>
    <name evidence="2" type="ORF">MU0053_000851</name>
</gene>
<dbReference type="RefSeq" id="WP_308481161.1">
    <property type="nucleotide sequence ID" value="NZ_OY726397.1"/>
</dbReference>
<dbReference type="EMBL" id="OY726397">
    <property type="protein sequence ID" value="CAJ1497212.1"/>
    <property type="molecule type" value="Genomic_DNA"/>
</dbReference>
<feature type="signal peptide" evidence="1">
    <location>
        <begin position="1"/>
        <end position="28"/>
    </location>
</feature>
<feature type="chain" id="PRO_5046137506" description="Secreted protein" evidence="1">
    <location>
        <begin position="29"/>
        <end position="108"/>
    </location>
</feature>
<evidence type="ECO:0008006" key="4">
    <source>
        <dbReference type="Google" id="ProtNLM"/>
    </source>
</evidence>
<evidence type="ECO:0000313" key="2">
    <source>
        <dbReference type="EMBL" id="CAJ1497212.1"/>
    </source>
</evidence>
<sequence>MKKLVTVGLGAFALAAGLVTFGTATASAEVDEVAPGPEVRSRQASVVSDSWLRIVDPSVARGLSQARLADAGEINAQGDTRDSVKAVNGTTAESFQGPWAPGPAIGDW</sequence>
<accession>A0ABM9LDI3</accession>
<keyword evidence="3" id="KW-1185">Reference proteome</keyword>
<proteinExistence type="predicted"/>